<evidence type="ECO:0000313" key="2">
    <source>
        <dbReference type="Proteomes" id="UP001159405"/>
    </source>
</evidence>
<protein>
    <submittedName>
        <fullName evidence="1">Uncharacterized protein</fullName>
    </submittedName>
</protein>
<dbReference type="EMBL" id="CALNXK010000011">
    <property type="protein sequence ID" value="CAH3043840.1"/>
    <property type="molecule type" value="Genomic_DNA"/>
</dbReference>
<proteinExistence type="predicted"/>
<dbReference type="Proteomes" id="UP001159405">
    <property type="component" value="Unassembled WGS sequence"/>
</dbReference>
<accession>A0ABN8N6C6</accession>
<reference evidence="1 2" key="1">
    <citation type="submission" date="2022-05" db="EMBL/GenBank/DDBJ databases">
        <authorList>
            <consortium name="Genoscope - CEA"/>
            <person name="William W."/>
        </authorList>
    </citation>
    <scope>NUCLEOTIDE SEQUENCE [LARGE SCALE GENOMIC DNA]</scope>
</reference>
<gene>
    <name evidence="1" type="ORF">PLOB_00002681</name>
</gene>
<organism evidence="1 2">
    <name type="scientific">Porites lobata</name>
    <dbReference type="NCBI Taxonomy" id="104759"/>
    <lineage>
        <taxon>Eukaryota</taxon>
        <taxon>Metazoa</taxon>
        <taxon>Cnidaria</taxon>
        <taxon>Anthozoa</taxon>
        <taxon>Hexacorallia</taxon>
        <taxon>Scleractinia</taxon>
        <taxon>Fungiina</taxon>
        <taxon>Poritidae</taxon>
        <taxon>Porites</taxon>
    </lineage>
</organism>
<name>A0ABN8N6C6_9CNID</name>
<keyword evidence="2" id="KW-1185">Reference proteome</keyword>
<sequence>MVSALQHVVDKYGLYLQHLQTMSEERSFKAADCMKFQGWLRKWQQAMILILPCLFIQLLSPAQPSPAKALSLAFQGDEIDIVSSVVHIQTRNEQVEPLQRRDLQDLPT</sequence>
<evidence type="ECO:0000313" key="1">
    <source>
        <dbReference type="EMBL" id="CAH3043840.1"/>
    </source>
</evidence>
<comment type="caution">
    <text evidence="1">The sequence shown here is derived from an EMBL/GenBank/DDBJ whole genome shotgun (WGS) entry which is preliminary data.</text>
</comment>